<protein>
    <submittedName>
        <fullName evidence="2">Uncharacterized protein</fullName>
    </submittedName>
</protein>
<accession>A0ABD5TD08</accession>
<evidence type="ECO:0000256" key="1">
    <source>
        <dbReference type="SAM" id="MobiDB-lite"/>
    </source>
</evidence>
<sequence>MSDDGDDAADLSAALDTLVERRGRDRIERRCHEKATERGGFDGGVALQRVEEP</sequence>
<organism evidence="2 3">
    <name type="scientific">Halobaculum halobium</name>
    <dbReference type="NCBI Taxonomy" id="3032281"/>
    <lineage>
        <taxon>Archaea</taxon>
        <taxon>Methanobacteriati</taxon>
        <taxon>Methanobacteriota</taxon>
        <taxon>Stenosarchaea group</taxon>
        <taxon>Halobacteria</taxon>
        <taxon>Halobacteriales</taxon>
        <taxon>Haloferacaceae</taxon>
        <taxon>Halobaculum</taxon>
    </lineage>
</organism>
<feature type="region of interest" description="Disordered" evidence="1">
    <location>
        <begin position="30"/>
        <end position="53"/>
    </location>
</feature>
<dbReference type="EMBL" id="JBHSWX010000012">
    <property type="protein sequence ID" value="MFC6786985.1"/>
    <property type="molecule type" value="Genomic_DNA"/>
</dbReference>
<dbReference type="RefSeq" id="WP_284061175.1">
    <property type="nucleotide sequence ID" value="NZ_CP126158.1"/>
</dbReference>
<feature type="compositionally biased region" description="Basic and acidic residues" evidence="1">
    <location>
        <begin position="30"/>
        <end position="40"/>
    </location>
</feature>
<keyword evidence="3" id="KW-1185">Reference proteome</keyword>
<dbReference type="AlphaFoldDB" id="A0ABD5TD08"/>
<dbReference type="Proteomes" id="UP001596443">
    <property type="component" value="Unassembled WGS sequence"/>
</dbReference>
<gene>
    <name evidence="2" type="ORF">ACFQFD_13570</name>
</gene>
<evidence type="ECO:0000313" key="3">
    <source>
        <dbReference type="Proteomes" id="UP001596443"/>
    </source>
</evidence>
<comment type="caution">
    <text evidence="2">The sequence shown here is derived from an EMBL/GenBank/DDBJ whole genome shotgun (WGS) entry which is preliminary data.</text>
</comment>
<proteinExistence type="predicted"/>
<name>A0ABD5TD08_9EURY</name>
<reference evidence="2 3" key="1">
    <citation type="journal article" date="2019" name="Int. J. Syst. Evol. Microbiol.">
        <title>The Global Catalogue of Microorganisms (GCM) 10K type strain sequencing project: providing services to taxonomists for standard genome sequencing and annotation.</title>
        <authorList>
            <consortium name="The Broad Institute Genomics Platform"/>
            <consortium name="The Broad Institute Genome Sequencing Center for Infectious Disease"/>
            <person name="Wu L."/>
            <person name="Ma J."/>
        </authorList>
    </citation>
    <scope>NUCLEOTIDE SEQUENCE [LARGE SCALE GENOMIC DNA]</scope>
    <source>
        <strain evidence="2 3">SYNS20</strain>
    </source>
</reference>
<dbReference type="GeneID" id="81210089"/>
<evidence type="ECO:0000313" key="2">
    <source>
        <dbReference type="EMBL" id="MFC6786985.1"/>
    </source>
</evidence>